<dbReference type="InterPro" id="IPR012341">
    <property type="entry name" value="6hp_glycosidase-like_sf"/>
</dbReference>
<proteinExistence type="predicted"/>
<comment type="caution">
    <text evidence="3">The sequence shown here is derived from an EMBL/GenBank/DDBJ whole genome shotgun (WGS) entry which is preliminary data.</text>
</comment>
<dbReference type="Pfam" id="PF03200">
    <property type="entry name" value="Glyco_hydro_63"/>
    <property type="match status" value="1"/>
</dbReference>
<dbReference type="Gene3D" id="1.50.10.10">
    <property type="match status" value="1"/>
</dbReference>
<evidence type="ECO:0000259" key="2">
    <source>
        <dbReference type="Pfam" id="PF22422"/>
    </source>
</evidence>
<evidence type="ECO:0000313" key="3">
    <source>
        <dbReference type="EMBL" id="MEN7546312.1"/>
    </source>
</evidence>
<dbReference type="EMBL" id="JBDKWZ010000001">
    <property type="protein sequence ID" value="MEN7546312.1"/>
    <property type="molecule type" value="Genomic_DNA"/>
</dbReference>
<dbReference type="PANTHER" id="PTHR10412:SF10">
    <property type="entry name" value="GLYCOSYL HYDROLASE FAMILY 63 C-TERMINAL DOMAIN-CONTAINING PROTEIN"/>
    <property type="match status" value="1"/>
</dbReference>
<accession>A0AAW9RN20</accession>
<protein>
    <submittedName>
        <fullName evidence="3">Glucosidase</fullName>
    </submittedName>
</protein>
<dbReference type="AlphaFoldDB" id="A0AAW9RN20"/>
<dbReference type="GO" id="GO:0004573">
    <property type="term" value="F:Glc3Man9GlcNAc2 oligosaccharide glucosidase activity"/>
    <property type="evidence" value="ECO:0007669"/>
    <property type="project" value="InterPro"/>
</dbReference>
<gene>
    <name evidence="3" type="ORF">AAG747_00240</name>
</gene>
<dbReference type="InterPro" id="IPR031335">
    <property type="entry name" value="Glyco_hydro_63_C"/>
</dbReference>
<organism evidence="3 4">
    <name type="scientific">Rapidithrix thailandica</name>
    <dbReference type="NCBI Taxonomy" id="413964"/>
    <lineage>
        <taxon>Bacteria</taxon>
        <taxon>Pseudomonadati</taxon>
        <taxon>Bacteroidota</taxon>
        <taxon>Cytophagia</taxon>
        <taxon>Cytophagales</taxon>
        <taxon>Flammeovirgaceae</taxon>
        <taxon>Rapidithrix</taxon>
    </lineage>
</organism>
<dbReference type="SUPFAM" id="SSF48208">
    <property type="entry name" value="Six-hairpin glycosidases"/>
    <property type="match status" value="1"/>
</dbReference>
<feature type="domain" description="Mannosylglycerate hydrolase MGH1-like glycoside hydrolase" evidence="2">
    <location>
        <begin position="427"/>
        <end position="657"/>
    </location>
</feature>
<evidence type="ECO:0000259" key="1">
    <source>
        <dbReference type="Pfam" id="PF03200"/>
    </source>
</evidence>
<name>A0AAW9RN20_9BACT</name>
<evidence type="ECO:0000313" key="4">
    <source>
        <dbReference type="Proteomes" id="UP001403385"/>
    </source>
</evidence>
<dbReference type="InterPro" id="IPR004888">
    <property type="entry name" value="Glycoside_hydrolase_63"/>
</dbReference>
<dbReference type="Pfam" id="PF22422">
    <property type="entry name" value="MGH1-like_GH"/>
    <property type="match status" value="1"/>
</dbReference>
<dbReference type="Proteomes" id="UP001403385">
    <property type="component" value="Unassembled WGS sequence"/>
</dbReference>
<sequence length="906" mass="104957">MNPTEELKRLEAKVPWKKWGPYLSERAWGTVREDYSSNGDAWDYFPHDMARSRAYRWNEDGLAGICDDQQFLCFALALWNGNDSILKERLFGLTNGQGNHGEDVKEYYYYLDSTPTHSYMKMLYKYPHAAYPYDELLTENARRTVYDPEYELVDTGVFNDNRYFDVWVEYAKNTPEDMLIRINVTNRGTEAATCHVLPSLWFRNTWSWGYENGPRGDVNGKPKMSMAGKNGNASGAVLVEHPALGKYYLFAEEASEWLFTNNETNTKRLFGVENPTPYVKDAFHRYVVQGEHTAVNPQQVGTKACALFALNLEAGETQTIRLRLANSDQKKPFSDFDKVVENRLAEADEYYQQIQNSQLNEDEKRIQRQGFAGMLWGKQIYYYNVPQWLNGDPGQPQPPPERQNGRNHTWKNIDNFDIISMPDKWEYPWFASWDWAFHCWPISLVDPEFSKHQLRLIVDHRFSNERQIPAYEWNFGDLNPPVVVWATWRIYKIEAKQFGKKDRAFLEEMFQKLDQNFNWWYEYVDDENRNLFEGGFMGLDNISVFDRSHLPVANAHIDQSDSTAWMGLYSLTMMQMALELAETTPSYQKKAITYLKHFYKIIGAMNNRGGKDFGLWDEKDGIYYDVLHFDNGDHQVLPVRSLVGLMPLFVVEVLDEKRLSRLSDFKTKLEKIISENLHHVKKDAMANPTVLLTSGGATRRLLAAVNKDRLQSLLNYISDETEFLSPFGIRSVSKFHQDAPYTYWVDNKAYTVNYEPAESQSDLFGGNSNWRGPIWFPINFLLIESLQKFGFYYGDSLTVEFPKGSGKQMPLSEVAKELSARLIRIFTRDGKGQRPVFGGTQLFQTEPNWKDYIFFYEYFHGENGAGLGASHQTGWTGLVIKLLQQVGKKAPTTEKKVAKKKEKVSA</sequence>
<feature type="domain" description="Glycosyl hydrolase family 63 C-terminal" evidence="1">
    <location>
        <begin position="705"/>
        <end position="792"/>
    </location>
</feature>
<reference evidence="3 4" key="1">
    <citation type="submission" date="2024-04" db="EMBL/GenBank/DDBJ databases">
        <title>Novel genus in family Flammeovirgaceae.</title>
        <authorList>
            <person name="Nguyen T.H."/>
            <person name="Vuong T.Q."/>
            <person name="Le H."/>
            <person name="Kim S.-G."/>
        </authorList>
    </citation>
    <scope>NUCLEOTIDE SEQUENCE [LARGE SCALE GENOMIC DNA]</scope>
    <source>
        <strain evidence="3 4">JCM 23209</strain>
    </source>
</reference>
<dbReference type="PANTHER" id="PTHR10412">
    <property type="entry name" value="MANNOSYL-OLIGOSACCHARIDE GLUCOSIDASE"/>
    <property type="match status" value="1"/>
</dbReference>
<keyword evidence="4" id="KW-1185">Reference proteome</keyword>
<dbReference type="InterPro" id="IPR008928">
    <property type="entry name" value="6-hairpin_glycosidase_sf"/>
</dbReference>
<dbReference type="InterPro" id="IPR054491">
    <property type="entry name" value="MGH1-like_GH"/>
</dbReference>
<dbReference type="RefSeq" id="WP_346819100.1">
    <property type="nucleotide sequence ID" value="NZ_JBDKWZ010000001.1"/>
</dbReference>
<dbReference type="GO" id="GO:0009311">
    <property type="term" value="P:oligosaccharide metabolic process"/>
    <property type="evidence" value="ECO:0007669"/>
    <property type="project" value="InterPro"/>
</dbReference>